<accession>A0A251ZSK8</accession>
<dbReference type="GO" id="GO:0030687">
    <property type="term" value="C:preribosome, large subunit precursor"/>
    <property type="evidence" value="ECO:0007669"/>
    <property type="project" value="TreeGrafter"/>
</dbReference>
<gene>
    <name evidence="5" type="ORF">HK18_05065</name>
</gene>
<dbReference type="Pfam" id="PF12556">
    <property type="entry name" value="CobS_N"/>
    <property type="match status" value="1"/>
</dbReference>
<reference evidence="6" key="1">
    <citation type="submission" date="2014-06" db="EMBL/GenBank/DDBJ databases">
        <authorList>
            <person name="Winans N.J."/>
            <person name="Newell P.D."/>
            <person name="Douglas A.E."/>
        </authorList>
    </citation>
    <scope>NUCLEOTIDE SEQUENCE [LARGE SCALE GENOMIC DNA]</scope>
    <source>
        <strain evidence="6">DmL_052</strain>
    </source>
</reference>
<dbReference type="RefSeq" id="WP_086632757.1">
    <property type="nucleotide sequence ID" value="NZ_JOPB01000029.1"/>
</dbReference>
<dbReference type="Pfam" id="PF07728">
    <property type="entry name" value="AAA_5"/>
    <property type="match status" value="1"/>
</dbReference>
<dbReference type="InterPro" id="IPR025865">
    <property type="entry name" value="CobS_N_dom"/>
</dbReference>
<dbReference type="SUPFAM" id="SSF52540">
    <property type="entry name" value="P-loop containing nucleoside triphosphate hydrolases"/>
    <property type="match status" value="1"/>
</dbReference>
<feature type="domain" description="Cobaltochelatase subunit CobS N-terminal" evidence="4">
    <location>
        <begin position="21"/>
        <end position="51"/>
    </location>
</feature>
<dbReference type="GO" id="GO:0000027">
    <property type="term" value="P:ribosomal large subunit assembly"/>
    <property type="evidence" value="ECO:0007669"/>
    <property type="project" value="TreeGrafter"/>
</dbReference>
<dbReference type="AlphaFoldDB" id="A0A251ZSK8"/>
<dbReference type="PANTHER" id="PTHR48103">
    <property type="entry name" value="MIDASIN-RELATED"/>
    <property type="match status" value="1"/>
</dbReference>
<sequence>MTEKPAAPIQATNADLPPTSVLSEPDMKFSVRKTFNIDLDMEVFGFSVKTSLVPDLDPNYCFDKEITQAVLAGFRYNRRVMVQGFHGTGKSSHIEQIAARLNWPCVRINLDSHISRIDLIGKDAIVLKDGKQITQFQEGLLPWALENPCALIFDEYDAGRPDVMFVIQRVLEAEGKLTLLDQNRVIRPNPFFRLFATANTIGLGDTTGLYHGTQQINQGQMDRWNIVATLNYLPHEQEANIIMSKMGATKEDKEATQMIDSMVALANLTRAGFSTGEISTVMSPRTVITWAENFEIFKNLELAFRLTFLNKCDEAERPTVAEYYQRCFNVNPLSTDLA</sequence>
<comment type="caution">
    <text evidence="5">The sequence shown here is derived from an EMBL/GenBank/DDBJ whole genome shotgun (WGS) entry which is preliminary data.</text>
</comment>
<evidence type="ECO:0000259" key="3">
    <source>
        <dbReference type="Pfam" id="PF07728"/>
    </source>
</evidence>
<feature type="domain" description="ATPase dynein-related AAA" evidence="3">
    <location>
        <begin position="80"/>
        <end position="202"/>
    </location>
</feature>
<evidence type="ECO:0000259" key="4">
    <source>
        <dbReference type="Pfam" id="PF12556"/>
    </source>
</evidence>
<dbReference type="Proteomes" id="UP000194946">
    <property type="component" value="Unassembled WGS sequence"/>
</dbReference>
<evidence type="ECO:0000256" key="2">
    <source>
        <dbReference type="ARBA" id="ARBA00022840"/>
    </source>
</evidence>
<dbReference type="GO" id="GO:0005524">
    <property type="term" value="F:ATP binding"/>
    <property type="evidence" value="ECO:0007669"/>
    <property type="project" value="UniProtKB-KW"/>
</dbReference>
<keyword evidence="1" id="KW-0547">Nucleotide-binding</keyword>
<dbReference type="InterPro" id="IPR011704">
    <property type="entry name" value="ATPase_dyneun-rel_AAA"/>
</dbReference>
<dbReference type="Gene3D" id="3.40.50.300">
    <property type="entry name" value="P-loop containing nucleotide triphosphate hydrolases"/>
    <property type="match status" value="1"/>
</dbReference>
<organism evidence="5 6">
    <name type="scientific">Commensalibacter intestini</name>
    <dbReference type="NCBI Taxonomy" id="479936"/>
    <lineage>
        <taxon>Bacteria</taxon>
        <taxon>Pseudomonadati</taxon>
        <taxon>Pseudomonadota</taxon>
        <taxon>Alphaproteobacteria</taxon>
        <taxon>Acetobacterales</taxon>
        <taxon>Acetobacteraceae</taxon>
    </lineage>
</organism>
<dbReference type="PANTHER" id="PTHR48103:SF2">
    <property type="entry name" value="MIDASIN"/>
    <property type="match status" value="1"/>
</dbReference>
<dbReference type="InterPro" id="IPR027417">
    <property type="entry name" value="P-loop_NTPase"/>
</dbReference>
<evidence type="ECO:0000256" key="1">
    <source>
        <dbReference type="ARBA" id="ARBA00022741"/>
    </source>
</evidence>
<evidence type="ECO:0000313" key="6">
    <source>
        <dbReference type="Proteomes" id="UP000194946"/>
    </source>
</evidence>
<keyword evidence="2" id="KW-0067">ATP-binding</keyword>
<dbReference type="GO" id="GO:0016887">
    <property type="term" value="F:ATP hydrolysis activity"/>
    <property type="evidence" value="ECO:0007669"/>
    <property type="project" value="InterPro"/>
</dbReference>
<proteinExistence type="predicted"/>
<dbReference type="EMBL" id="JOPB01000029">
    <property type="protein sequence ID" value="OUI77649.1"/>
    <property type="molecule type" value="Genomic_DNA"/>
</dbReference>
<protein>
    <submittedName>
        <fullName evidence="5">Cobalamin biosynthesis protein CobS</fullName>
    </submittedName>
</protein>
<evidence type="ECO:0000313" key="5">
    <source>
        <dbReference type="EMBL" id="OUI77649.1"/>
    </source>
</evidence>
<name>A0A251ZSK8_9PROT</name>
<keyword evidence="6" id="KW-1185">Reference proteome</keyword>